<sequence length="206" mass="22649">MAGAKQKGKQNDKGMAKKKAVHAKPAAKKGQPFASLSKHKQQPHQQQKRRSNGASNKKQLTKEQEAMRQQRLVQQRSFEERMRSQKNPPQPKPMPSFVLAPPTFTLPSSSNGLNTRAQPSAFVALMDPLLTTSAPAAPSGPRIQPTISRPANVFAVLEDHDDTNAATVESVNPFAMRPPTFQIPGPPTFHMARPSFQLPDDDDDDL</sequence>
<feature type="compositionally biased region" description="Basic residues" evidence="1">
    <location>
        <begin position="16"/>
        <end position="27"/>
    </location>
</feature>
<accession>W4GBU1</accession>
<dbReference type="EMBL" id="KI913135">
    <property type="protein sequence ID" value="ETV76756.1"/>
    <property type="molecule type" value="Genomic_DNA"/>
</dbReference>
<name>W4GBU1_APHAT</name>
<feature type="compositionally biased region" description="Polar residues" evidence="1">
    <location>
        <begin position="105"/>
        <end position="115"/>
    </location>
</feature>
<dbReference type="AlphaFoldDB" id="W4GBU1"/>
<dbReference type="GeneID" id="20811212"/>
<dbReference type="STRING" id="112090.W4GBU1"/>
<dbReference type="RefSeq" id="XP_009833668.1">
    <property type="nucleotide sequence ID" value="XM_009835366.1"/>
</dbReference>
<dbReference type="OrthoDB" id="78026at2759"/>
<protein>
    <submittedName>
        <fullName evidence="2">Uncharacterized protein</fullName>
    </submittedName>
</protein>
<feature type="region of interest" description="Disordered" evidence="1">
    <location>
        <begin position="1"/>
        <end position="115"/>
    </location>
</feature>
<feature type="compositionally biased region" description="Basic residues" evidence="1">
    <location>
        <begin position="37"/>
        <end position="51"/>
    </location>
</feature>
<evidence type="ECO:0000313" key="2">
    <source>
        <dbReference type="EMBL" id="ETV76756.1"/>
    </source>
</evidence>
<gene>
    <name evidence="2" type="ORF">H257_09216</name>
</gene>
<feature type="region of interest" description="Disordered" evidence="1">
    <location>
        <begin position="184"/>
        <end position="206"/>
    </location>
</feature>
<organism evidence="2">
    <name type="scientific">Aphanomyces astaci</name>
    <name type="common">Crayfish plague agent</name>
    <dbReference type="NCBI Taxonomy" id="112090"/>
    <lineage>
        <taxon>Eukaryota</taxon>
        <taxon>Sar</taxon>
        <taxon>Stramenopiles</taxon>
        <taxon>Oomycota</taxon>
        <taxon>Saprolegniomycetes</taxon>
        <taxon>Saprolegniales</taxon>
        <taxon>Verrucalvaceae</taxon>
        <taxon>Aphanomyces</taxon>
    </lineage>
</organism>
<proteinExistence type="predicted"/>
<reference evidence="2" key="1">
    <citation type="submission" date="2013-12" db="EMBL/GenBank/DDBJ databases">
        <title>The Genome Sequence of Aphanomyces astaci APO3.</title>
        <authorList>
            <consortium name="The Broad Institute Genomics Platform"/>
            <person name="Russ C."/>
            <person name="Tyler B."/>
            <person name="van West P."/>
            <person name="Dieguez-Uribeondo J."/>
            <person name="Young S.K."/>
            <person name="Zeng Q."/>
            <person name="Gargeya S."/>
            <person name="Fitzgerald M."/>
            <person name="Abouelleil A."/>
            <person name="Alvarado L."/>
            <person name="Chapman S.B."/>
            <person name="Gainer-Dewar J."/>
            <person name="Goldberg J."/>
            <person name="Griggs A."/>
            <person name="Gujja S."/>
            <person name="Hansen M."/>
            <person name="Howarth C."/>
            <person name="Imamovic A."/>
            <person name="Ireland A."/>
            <person name="Larimer J."/>
            <person name="McCowan C."/>
            <person name="Murphy C."/>
            <person name="Pearson M."/>
            <person name="Poon T.W."/>
            <person name="Priest M."/>
            <person name="Roberts A."/>
            <person name="Saif S."/>
            <person name="Shea T."/>
            <person name="Sykes S."/>
            <person name="Wortman J."/>
            <person name="Nusbaum C."/>
            <person name="Birren B."/>
        </authorList>
    </citation>
    <scope>NUCLEOTIDE SEQUENCE [LARGE SCALE GENOMIC DNA]</scope>
    <source>
        <strain evidence="2">APO3</strain>
    </source>
</reference>
<dbReference type="VEuPathDB" id="FungiDB:H257_09216"/>
<evidence type="ECO:0000256" key="1">
    <source>
        <dbReference type="SAM" id="MobiDB-lite"/>
    </source>
</evidence>